<feature type="region of interest" description="Disordered" evidence="1">
    <location>
        <begin position="128"/>
        <end position="150"/>
    </location>
</feature>
<accession>A0A8J8T7Y2</accession>
<reference evidence="2" key="1">
    <citation type="submission" date="2019-06" db="EMBL/GenBank/DDBJ databases">
        <authorList>
            <person name="Zheng W."/>
        </authorList>
    </citation>
    <scope>NUCLEOTIDE SEQUENCE</scope>
    <source>
        <strain evidence="2">QDHG01</strain>
    </source>
</reference>
<dbReference type="AlphaFoldDB" id="A0A8J8T7Y2"/>
<feature type="compositionally biased region" description="Polar residues" evidence="1">
    <location>
        <begin position="388"/>
        <end position="400"/>
    </location>
</feature>
<evidence type="ECO:0000313" key="2">
    <source>
        <dbReference type="EMBL" id="TNV84980.1"/>
    </source>
</evidence>
<sequence length="990" mass="114174">MRKLSSEEKVSNQSQLKLHKKLTFNQDLNQQEQEVSCFKPVNTNQIKDDESRQVQSSVSELDQFERYDVNGQKNCLSGQHFPEHADHTCSTHLQIKNIFLESGKSLQKLNEQGARYDTLASYKFRLQNSKQQSPQNLQPHSSASGGNQQQQYQASYQSYFHYQQQMKMEQLNQLSIPPPNQTRKHSYGQQFSQRQPPQRYWPIQEEQWDKSNDEEYYQAESSHAAALKAFDVPDFGEGDRDIQSVQQNISKCSVGRSNPPFPTFQAFEDNIHNEELAKQYVDENLMYKCEQSMSVPLGLAGNKSSEKSPHNVFTYNNNCELSLHPSNQILREQQNSSADKHDQSFDILIQQMSDRNISQEEGQARFLQMNDVDGNMHYLDDEEEDFGESSQCSHPQDLSPQQKLLAQQWQNQRQRQQNNWQGNNSNQGFSNGNQLQQQKIFQRRGLHAGSHGELMTQNVFTNNNNRFEIYTVSEQENEGEETVNHESAIQPVESRYLNGELSQQNLRTSHNHRQGGMISCFCLNKASFSINRGCVTKSGLLPYSQSQNFERELGRKAGDLIYEDVLEEKNLVHEDIFFGIKPAGNQSGNNSLCKPRISCMKQQPSGLNKSASILNKSASVLFSVPEEIPQENDADRHIQEGASPYTADQHLRQLIQKKRFLQVPPSNYQGSDVLHFSHQYSGDFNPQPSESVLEKRVSSNVLLRRETTMGLIPADEHHYDEDQFEEQAERMQRLCQTNIQFVNTMSLQNYKQTHNFQHYQNNQEQQIRNGTHSRIQDYHNNNQIREGQFPNVHQYFDATGQILSFNMKEQTIRDMQNPQVVTSSPLVAPPNQQQQLVEKSAPPMRKTFMKKQTVYIDEKESNLKDNENQELQIKFEDGAADEEELLNRPSMMMRGDSLEATDEYGQAFYPPQSPILSNIMQPLAQDHLPEDFNPFNQSLKMTDVQFNMFQSEQKLMKYQKNNLSTKFMPSNSAPHFAAAQTGNNKSNIRQ</sequence>
<name>A0A8J8T7Y2_HALGN</name>
<evidence type="ECO:0000313" key="3">
    <source>
        <dbReference type="Proteomes" id="UP000785679"/>
    </source>
</evidence>
<evidence type="ECO:0000256" key="1">
    <source>
        <dbReference type="SAM" id="MobiDB-lite"/>
    </source>
</evidence>
<feature type="compositionally biased region" description="Polar residues" evidence="1">
    <location>
        <begin position="980"/>
        <end position="990"/>
    </location>
</feature>
<feature type="compositionally biased region" description="Polar residues" evidence="1">
    <location>
        <begin position="187"/>
        <end position="196"/>
    </location>
</feature>
<feature type="compositionally biased region" description="Low complexity" evidence="1">
    <location>
        <begin position="140"/>
        <end position="150"/>
    </location>
</feature>
<feature type="compositionally biased region" description="Polar residues" evidence="1">
    <location>
        <begin position="128"/>
        <end position="139"/>
    </location>
</feature>
<feature type="compositionally biased region" description="Low complexity" evidence="1">
    <location>
        <begin position="401"/>
        <end position="432"/>
    </location>
</feature>
<dbReference type="Proteomes" id="UP000785679">
    <property type="component" value="Unassembled WGS sequence"/>
</dbReference>
<proteinExistence type="predicted"/>
<feature type="region of interest" description="Disordered" evidence="1">
    <location>
        <begin position="175"/>
        <end position="198"/>
    </location>
</feature>
<dbReference type="EMBL" id="RRYP01002254">
    <property type="protein sequence ID" value="TNV84980.1"/>
    <property type="molecule type" value="Genomic_DNA"/>
</dbReference>
<feature type="region of interest" description="Disordered" evidence="1">
    <location>
        <begin position="969"/>
        <end position="990"/>
    </location>
</feature>
<keyword evidence="3" id="KW-1185">Reference proteome</keyword>
<feature type="region of interest" description="Disordered" evidence="1">
    <location>
        <begin position="382"/>
        <end position="432"/>
    </location>
</feature>
<comment type="caution">
    <text evidence="2">The sequence shown here is derived from an EMBL/GenBank/DDBJ whole genome shotgun (WGS) entry which is preliminary data.</text>
</comment>
<protein>
    <submittedName>
        <fullName evidence="2">Uncharacterized protein</fullName>
    </submittedName>
</protein>
<gene>
    <name evidence="2" type="ORF">FGO68_gene5995</name>
</gene>
<organism evidence="2 3">
    <name type="scientific">Halteria grandinella</name>
    <dbReference type="NCBI Taxonomy" id="5974"/>
    <lineage>
        <taxon>Eukaryota</taxon>
        <taxon>Sar</taxon>
        <taxon>Alveolata</taxon>
        <taxon>Ciliophora</taxon>
        <taxon>Intramacronucleata</taxon>
        <taxon>Spirotrichea</taxon>
        <taxon>Stichotrichia</taxon>
        <taxon>Sporadotrichida</taxon>
        <taxon>Halteriidae</taxon>
        <taxon>Halteria</taxon>
    </lineage>
</organism>